<dbReference type="Proteomes" id="UP000282892">
    <property type="component" value="Chromosome"/>
</dbReference>
<dbReference type="KEGG" id="nmk:CHR53_23990"/>
<dbReference type="OrthoDB" id="2735480at2"/>
<evidence type="ECO:0000313" key="4">
    <source>
        <dbReference type="Proteomes" id="UP000282892"/>
    </source>
</evidence>
<dbReference type="SMART" id="SM00894">
    <property type="entry name" value="Excalibur"/>
    <property type="match status" value="1"/>
</dbReference>
<gene>
    <name evidence="3" type="ORF">CHR53_23990</name>
</gene>
<reference evidence="3 4" key="1">
    <citation type="submission" date="2017-07" db="EMBL/GenBank/DDBJ databases">
        <title>The complete genome sequence of Bacillus mesonae strain H20-5, an efficient strain improving plant abiotic stress resistance.</title>
        <authorList>
            <person name="Kim S.Y."/>
            <person name="Song H."/>
            <person name="Sang M.K."/>
            <person name="Weon H.-Y."/>
            <person name="Song J."/>
        </authorList>
    </citation>
    <scope>NUCLEOTIDE SEQUENCE [LARGE SCALE GENOMIC DNA]</scope>
    <source>
        <strain evidence="3 4">H20-5</strain>
    </source>
</reference>
<feature type="chain" id="PRO_5038558546" description="Excalibur calcium-binding domain-containing protein" evidence="1">
    <location>
        <begin position="22"/>
        <end position="93"/>
    </location>
</feature>
<sequence>MMKRLLKVVLSFGLVLGISYGAGGSAQVVDAKTKIVKFKNCKDMNKVYKGGVAKSSKVKNKGGKTKYKPFVSKALYDANKARDRDKDGIACER</sequence>
<evidence type="ECO:0000256" key="1">
    <source>
        <dbReference type="SAM" id="SignalP"/>
    </source>
</evidence>
<dbReference type="InterPro" id="IPR008613">
    <property type="entry name" value="Excalibur_Ca-bd_domain"/>
</dbReference>
<proteinExistence type="predicted"/>
<dbReference type="AlphaFoldDB" id="A0A3Q9QXF0"/>
<protein>
    <recommendedName>
        <fullName evidence="2">Excalibur calcium-binding domain-containing protein</fullName>
    </recommendedName>
</protein>
<evidence type="ECO:0000259" key="2">
    <source>
        <dbReference type="SMART" id="SM00894"/>
    </source>
</evidence>
<dbReference type="EMBL" id="CP022572">
    <property type="protein sequence ID" value="AZU64072.1"/>
    <property type="molecule type" value="Genomic_DNA"/>
</dbReference>
<name>A0A3Q9QXF0_9BACI</name>
<keyword evidence="4" id="KW-1185">Reference proteome</keyword>
<feature type="domain" description="Excalibur calcium-binding" evidence="2">
    <location>
        <begin position="37"/>
        <end position="92"/>
    </location>
</feature>
<dbReference type="Pfam" id="PF05901">
    <property type="entry name" value="Excalibur"/>
    <property type="match status" value="1"/>
</dbReference>
<keyword evidence="1" id="KW-0732">Signal</keyword>
<organism evidence="3 4">
    <name type="scientific">Neobacillus mesonae</name>
    <dbReference type="NCBI Taxonomy" id="1193713"/>
    <lineage>
        <taxon>Bacteria</taxon>
        <taxon>Bacillati</taxon>
        <taxon>Bacillota</taxon>
        <taxon>Bacilli</taxon>
        <taxon>Bacillales</taxon>
        <taxon>Bacillaceae</taxon>
        <taxon>Neobacillus</taxon>
    </lineage>
</organism>
<dbReference type="STRING" id="1193713.GCA_001636315_01694"/>
<accession>A0A3Q9QXF0</accession>
<evidence type="ECO:0000313" key="3">
    <source>
        <dbReference type="EMBL" id="AZU64072.1"/>
    </source>
</evidence>
<feature type="signal peptide" evidence="1">
    <location>
        <begin position="1"/>
        <end position="21"/>
    </location>
</feature>